<reference evidence="1 2" key="1">
    <citation type="submission" date="2019-03" db="EMBL/GenBank/DDBJ databases">
        <title>Genomic Encyclopedia of Archaeal and Bacterial Type Strains, Phase II (KMG-II): from individual species to whole genera.</title>
        <authorList>
            <person name="Goeker M."/>
        </authorList>
    </citation>
    <scope>NUCLEOTIDE SEQUENCE [LARGE SCALE GENOMIC DNA]</scope>
    <source>
        <strain evidence="1 2">ATCC 25309</strain>
    </source>
</reference>
<dbReference type="EMBL" id="SOCA01000001">
    <property type="protein sequence ID" value="TDU80840.1"/>
    <property type="molecule type" value="Genomic_DNA"/>
</dbReference>
<evidence type="ECO:0000313" key="2">
    <source>
        <dbReference type="Proteomes" id="UP000295662"/>
    </source>
</evidence>
<evidence type="ECO:0000313" key="1">
    <source>
        <dbReference type="EMBL" id="TDU80840.1"/>
    </source>
</evidence>
<dbReference type="RefSeq" id="WP_133792835.1">
    <property type="nucleotide sequence ID" value="NZ_SOCA01000001.1"/>
</dbReference>
<protein>
    <submittedName>
        <fullName evidence="1">Uncharacterized protein</fullName>
    </submittedName>
</protein>
<accession>A0A4R7SNS9</accession>
<keyword evidence="2" id="KW-1185">Reference proteome</keyword>
<sequence>MDVSPLISEHVIAQNIGIEKCDDYEIHYLYETHWRSPAQGPIVVYFPEKQTAFSSHYIPSPGLADRHSADFDPMARAITSNRWSNDRFLISKGGIRCNNPSISGLASIVARLFNTDGFERVFQPCQPPFIRWENLRLVEVPVPAGLSDYCDALKGKYLNGFVEAKWYEIEQGSVQDAIMGKRHPWWPNQFLEILRHPQVAHDFRYGDVDVDCLALVENWIHHSPFLLTGFFQQILCYGGAYSHYDSSSEAIAEALRLADGVFADFGSTYKDIELHVCNKPWCDRFYDVAWDHTWIIFSASMRQLTIILASDTD</sequence>
<proteinExistence type="predicted"/>
<dbReference type="Proteomes" id="UP000295662">
    <property type="component" value="Unassembled WGS sequence"/>
</dbReference>
<dbReference type="OrthoDB" id="5197332at2"/>
<dbReference type="AlphaFoldDB" id="A0A4R7SNS9"/>
<gene>
    <name evidence="1" type="ORF">EI77_00138</name>
</gene>
<name>A0A4R7SNS9_9BACT</name>
<organism evidence="1 2">
    <name type="scientific">Prosthecobacter fusiformis</name>
    <dbReference type="NCBI Taxonomy" id="48464"/>
    <lineage>
        <taxon>Bacteria</taxon>
        <taxon>Pseudomonadati</taxon>
        <taxon>Verrucomicrobiota</taxon>
        <taxon>Verrucomicrobiia</taxon>
        <taxon>Verrucomicrobiales</taxon>
        <taxon>Verrucomicrobiaceae</taxon>
        <taxon>Prosthecobacter</taxon>
    </lineage>
</organism>
<comment type="caution">
    <text evidence="1">The sequence shown here is derived from an EMBL/GenBank/DDBJ whole genome shotgun (WGS) entry which is preliminary data.</text>
</comment>